<sequence length="94" mass="10017">MGQQFHSMFGPDHSDRFGGRIRHPCGDAVRGWRPGGRVARESVARCPALPFAQHQAGFAQCVQLALYRGPTGAGSLGQFAGTQPGEIILLLGTE</sequence>
<protein>
    <submittedName>
        <fullName evidence="1">Uncharacterized protein</fullName>
    </submittedName>
</protein>
<dbReference type="EMBL" id="JAANIU010011805">
    <property type="protein sequence ID" value="KAG1530815.1"/>
    <property type="molecule type" value="Genomic_DNA"/>
</dbReference>
<gene>
    <name evidence="1" type="ORF">G6F50_017068</name>
</gene>
<name>A0A9P6XRP7_9FUNG</name>
<evidence type="ECO:0000313" key="2">
    <source>
        <dbReference type="Proteomes" id="UP000740926"/>
    </source>
</evidence>
<dbReference type="Proteomes" id="UP000740926">
    <property type="component" value="Unassembled WGS sequence"/>
</dbReference>
<comment type="caution">
    <text evidence="1">The sequence shown here is derived from an EMBL/GenBank/DDBJ whole genome shotgun (WGS) entry which is preliminary data.</text>
</comment>
<accession>A0A9P6XRP7</accession>
<reference evidence="1 2" key="1">
    <citation type="journal article" date="2020" name="Microb. Genom.">
        <title>Genetic diversity of clinical and environmental Mucorales isolates obtained from an investigation of mucormycosis cases among solid organ transplant recipients.</title>
        <authorList>
            <person name="Nguyen M.H."/>
            <person name="Kaul D."/>
            <person name="Muto C."/>
            <person name="Cheng S.J."/>
            <person name="Richter R.A."/>
            <person name="Bruno V.M."/>
            <person name="Liu G."/>
            <person name="Beyhan S."/>
            <person name="Sundermann A.J."/>
            <person name="Mounaud S."/>
            <person name="Pasculle A.W."/>
            <person name="Nierman W.C."/>
            <person name="Driscoll E."/>
            <person name="Cumbie R."/>
            <person name="Clancy C.J."/>
            <person name="Dupont C.L."/>
        </authorList>
    </citation>
    <scope>NUCLEOTIDE SEQUENCE [LARGE SCALE GENOMIC DNA]</scope>
    <source>
        <strain evidence="1 2">GL24</strain>
    </source>
</reference>
<proteinExistence type="predicted"/>
<evidence type="ECO:0000313" key="1">
    <source>
        <dbReference type="EMBL" id="KAG1530815.1"/>
    </source>
</evidence>
<keyword evidence="2" id="KW-1185">Reference proteome</keyword>
<dbReference type="AlphaFoldDB" id="A0A9P6XRP7"/>
<organism evidence="1 2">
    <name type="scientific">Rhizopus delemar</name>
    <dbReference type="NCBI Taxonomy" id="936053"/>
    <lineage>
        <taxon>Eukaryota</taxon>
        <taxon>Fungi</taxon>
        <taxon>Fungi incertae sedis</taxon>
        <taxon>Mucoromycota</taxon>
        <taxon>Mucoromycotina</taxon>
        <taxon>Mucoromycetes</taxon>
        <taxon>Mucorales</taxon>
        <taxon>Mucorineae</taxon>
        <taxon>Rhizopodaceae</taxon>
        <taxon>Rhizopus</taxon>
    </lineage>
</organism>